<evidence type="ECO:0000313" key="3">
    <source>
        <dbReference type="Proteomes" id="UP000199601"/>
    </source>
</evidence>
<dbReference type="Proteomes" id="UP000199601">
    <property type="component" value="Unassembled WGS sequence"/>
</dbReference>
<accession>A0A0U1DKX9</accession>
<dbReference type="GO" id="GO:0016787">
    <property type="term" value="F:hydrolase activity"/>
    <property type="evidence" value="ECO:0007669"/>
    <property type="project" value="UniProtKB-KW"/>
</dbReference>
<sequence length="280" mass="29812">MPKDRSVTVGDVEIHYTESGSGPTLVFVHGAYVTGSLWDDVIGRLSAGFRCIAPTWPFGAQSTPAGAADLGVAAAGRRIVGLLEMLDLRDVTLIANDTGGGIVLAALGNPALDFGRVSRLVFTNCDSYEHFPPKSFAPIVKLCGSSARAGAVVMRALATGPGRSFFASAVTRHGIPTDRQPAIFGGFMTSSAVRREAVRFSADLNPRYTLATASAVTEWNKPALMAWGTEDKMFPVTHAQRLAEAFPKGELRTIDDSSTYVMLDQPDELASAVTDFVRKS</sequence>
<dbReference type="GO" id="GO:0016020">
    <property type="term" value="C:membrane"/>
    <property type="evidence" value="ECO:0007669"/>
    <property type="project" value="TreeGrafter"/>
</dbReference>
<evidence type="ECO:0000313" key="2">
    <source>
        <dbReference type="EMBL" id="CQD18534.1"/>
    </source>
</evidence>
<feature type="domain" description="AB hydrolase-1" evidence="1">
    <location>
        <begin position="25"/>
        <end position="272"/>
    </location>
</feature>
<dbReference type="PANTHER" id="PTHR43798">
    <property type="entry name" value="MONOACYLGLYCEROL LIPASE"/>
    <property type="match status" value="1"/>
</dbReference>
<dbReference type="InterPro" id="IPR050266">
    <property type="entry name" value="AB_hydrolase_sf"/>
</dbReference>
<dbReference type="AlphaFoldDB" id="A0A0U1DKX9"/>
<dbReference type="Gene3D" id="3.40.50.1820">
    <property type="entry name" value="alpha/beta hydrolase"/>
    <property type="match status" value="1"/>
</dbReference>
<name>A0A0U1DKX9_9MYCO</name>
<keyword evidence="3" id="KW-1185">Reference proteome</keyword>
<reference evidence="3" key="1">
    <citation type="submission" date="2015-03" db="EMBL/GenBank/DDBJ databases">
        <authorList>
            <person name="Urmite Genomes"/>
        </authorList>
    </citation>
    <scope>NUCLEOTIDE SEQUENCE [LARGE SCALE GENOMIC DNA]</scope>
    <source>
        <strain evidence="3">CSUR P1344</strain>
    </source>
</reference>
<dbReference type="PANTHER" id="PTHR43798:SF24">
    <property type="entry name" value="CIS-3-ALKYL-4-ALKYLOXETAN-2-ONE DECARBOXYLASE"/>
    <property type="match status" value="1"/>
</dbReference>
<organism evidence="2 3">
    <name type="scientific">Mycobacterium europaeum</name>
    <dbReference type="NCBI Taxonomy" id="761804"/>
    <lineage>
        <taxon>Bacteria</taxon>
        <taxon>Bacillati</taxon>
        <taxon>Actinomycetota</taxon>
        <taxon>Actinomycetes</taxon>
        <taxon>Mycobacteriales</taxon>
        <taxon>Mycobacteriaceae</taxon>
        <taxon>Mycobacterium</taxon>
        <taxon>Mycobacterium simiae complex</taxon>
    </lineage>
</organism>
<proteinExistence type="predicted"/>
<dbReference type="Pfam" id="PF12697">
    <property type="entry name" value="Abhydrolase_6"/>
    <property type="match status" value="1"/>
</dbReference>
<dbReference type="SUPFAM" id="SSF53474">
    <property type="entry name" value="alpha/beta-Hydrolases"/>
    <property type="match status" value="1"/>
</dbReference>
<dbReference type="InterPro" id="IPR029058">
    <property type="entry name" value="AB_hydrolase_fold"/>
</dbReference>
<dbReference type="RefSeq" id="WP_090422601.1">
    <property type="nucleotide sequence ID" value="NZ_CTEC01000002.1"/>
</dbReference>
<keyword evidence="2" id="KW-0378">Hydrolase</keyword>
<gene>
    <name evidence="2" type="ORF">BN000_04217</name>
</gene>
<evidence type="ECO:0000259" key="1">
    <source>
        <dbReference type="Pfam" id="PF12697"/>
    </source>
</evidence>
<protein>
    <submittedName>
        <fullName evidence="2">Alpha/beta hydrolase</fullName>
    </submittedName>
</protein>
<dbReference type="EMBL" id="CTEC01000002">
    <property type="protein sequence ID" value="CQD18534.1"/>
    <property type="molecule type" value="Genomic_DNA"/>
</dbReference>
<dbReference type="InterPro" id="IPR000073">
    <property type="entry name" value="AB_hydrolase_1"/>
</dbReference>